<keyword evidence="2" id="KW-1185">Reference proteome</keyword>
<gene>
    <name evidence="1" type="ORF">BN4901_2150</name>
</gene>
<sequence>MVGYCVENKEEKIIWEKTGIVFGLFLCGFYFNNLGHNV</sequence>
<comment type="caution">
    <text evidence="1">The sequence shown here is derived from an EMBL/GenBank/DDBJ whole genome shotgun (WGS) entry which is preliminary data.</text>
</comment>
<dbReference type="EMBL" id="FLUX01000027">
    <property type="protein sequence ID" value="SBW25004.1"/>
    <property type="molecule type" value="Genomic_DNA"/>
</dbReference>
<name>A0ABY0JNM0_9ENTR</name>
<evidence type="ECO:0000313" key="2">
    <source>
        <dbReference type="Proteomes" id="UP000195338"/>
    </source>
</evidence>
<protein>
    <submittedName>
        <fullName evidence="1">Uncharacterized protein</fullName>
    </submittedName>
</protein>
<evidence type="ECO:0000313" key="1">
    <source>
        <dbReference type="EMBL" id="SBW25004.1"/>
    </source>
</evidence>
<dbReference type="Proteomes" id="UP000195338">
    <property type="component" value="Unassembled WGS sequence"/>
</dbReference>
<proteinExistence type="predicted"/>
<reference evidence="1 2" key="1">
    <citation type="submission" date="2016-04" db="EMBL/GenBank/DDBJ databases">
        <authorList>
            <person name="Mornico D."/>
        </authorList>
    </citation>
    <scope>NUCLEOTIDE SEQUENCE [LARGE SCALE GENOMIC DNA]</scope>
    <source>
        <strain evidence="1 2">A121</strain>
    </source>
</reference>
<organism evidence="1 2">
    <name type="scientific">Citrobacter europaeus</name>
    <dbReference type="NCBI Taxonomy" id="1914243"/>
    <lineage>
        <taxon>Bacteria</taxon>
        <taxon>Pseudomonadati</taxon>
        <taxon>Pseudomonadota</taxon>
        <taxon>Gammaproteobacteria</taxon>
        <taxon>Enterobacterales</taxon>
        <taxon>Enterobacteriaceae</taxon>
        <taxon>Citrobacter</taxon>
    </lineage>
</organism>
<accession>A0ABY0JNM0</accession>